<accession>A0ABW5N495</accession>
<sequence>MHTKGELLKETIEVFNGLLAIYNEGNSLVPEQINIENEIYDTPFVIDTTKIPGFFNQFQEVSHIQFPKDSHNYVKFHVENETNIFINPNTLDAGIEVEFTPKTIYYRDTIASIPNYKVNFDDQIRWGVSRVVDSINIQCRVKYVSD</sequence>
<reference evidence="2" key="1">
    <citation type="journal article" date="2019" name="Int. J. Syst. Evol. Microbiol.">
        <title>The Global Catalogue of Microorganisms (GCM) 10K type strain sequencing project: providing services to taxonomists for standard genome sequencing and annotation.</title>
        <authorList>
            <consortium name="The Broad Institute Genomics Platform"/>
            <consortium name="The Broad Institute Genome Sequencing Center for Infectious Disease"/>
            <person name="Wu L."/>
            <person name="Ma J."/>
        </authorList>
    </citation>
    <scope>NUCLEOTIDE SEQUENCE [LARGE SCALE GENOMIC DNA]</scope>
    <source>
        <strain evidence="2">KCTC 42423</strain>
    </source>
</reference>
<evidence type="ECO:0000313" key="2">
    <source>
        <dbReference type="Proteomes" id="UP001597459"/>
    </source>
</evidence>
<dbReference type="Proteomes" id="UP001597459">
    <property type="component" value="Unassembled WGS sequence"/>
</dbReference>
<gene>
    <name evidence="1" type="ORF">ACFSTE_02585</name>
</gene>
<name>A0ABW5N495_9FLAO</name>
<dbReference type="EMBL" id="JBHULX010000001">
    <property type="protein sequence ID" value="MFD2589699.1"/>
    <property type="molecule type" value="Genomic_DNA"/>
</dbReference>
<protein>
    <submittedName>
        <fullName evidence="1">Uncharacterized protein</fullName>
    </submittedName>
</protein>
<proteinExistence type="predicted"/>
<comment type="caution">
    <text evidence="1">The sequence shown here is derived from an EMBL/GenBank/DDBJ whole genome shotgun (WGS) entry which is preliminary data.</text>
</comment>
<keyword evidence="2" id="KW-1185">Reference proteome</keyword>
<evidence type="ECO:0000313" key="1">
    <source>
        <dbReference type="EMBL" id="MFD2589699.1"/>
    </source>
</evidence>
<organism evidence="1 2">
    <name type="scientific">Aquimarina hainanensis</name>
    <dbReference type="NCBI Taxonomy" id="1578017"/>
    <lineage>
        <taxon>Bacteria</taxon>
        <taxon>Pseudomonadati</taxon>
        <taxon>Bacteroidota</taxon>
        <taxon>Flavobacteriia</taxon>
        <taxon>Flavobacteriales</taxon>
        <taxon>Flavobacteriaceae</taxon>
        <taxon>Aquimarina</taxon>
    </lineage>
</organism>
<dbReference type="RefSeq" id="WP_378297935.1">
    <property type="nucleotide sequence ID" value="NZ_JBHULX010000001.1"/>
</dbReference>